<dbReference type="InterPro" id="IPR051325">
    <property type="entry name" value="Nudix_hydrolase_domain"/>
</dbReference>
<comment type="caution">
    <text evidence="3">The sequence shown here is derived from an EMBL/GenBank/DDBJ whole genome shotgun (WGS) entry which is preliminary data.</text>
</comment>
<name>K1Z674_9BACT</name>
<sequence length="179" mass="21009">MKSQYEKIKSVLDHASHLSHVDKSLLKKFFNRLEQGNLVRDENPDDHFSTFFIPFVQKTKQLFIGDHIKSGVWLTPGGHIDKGEDPVETVVREIKEELDTEVTDKNVEFFDISITDISSHYPCKRHYDLWYLFRLPESTAFNYTREEYKIAQWMSVGKAIRRLTNVGQKSVIEKLSNTW</sequence>
<dbReference type="AlphaFoldDB" id="K1Z674"/>
<dbReference type="Pfam" id="PF00293">
    <property type="entry name" value="NUDIX"/>
    <property type="match status" value="1"/>
</dbReference>
<dbReference type="Gene3D" id="3.90.79.10">
    <property type="entry name" value="Nucleoside Triphosphate Pyrophosphohydrolase"/>
    <property type="match status" value="1"/>
</dbReference>
<dbReference type="GO" id="GO:0006167">
    <property type="term" value="P:AMP biosynthetic process"/>
    <property type="evidence" value="ECO:0007669"/>
    <property type="project" value="TreeGrafter"/>
</dbReference>
<dbReference type="InterPro" id="IPR015797">
    <property type="entry name" value="NUDIX_hydrolase-like_dom_sf"/>
</dbReference>
<dbReference type="GO" id="GO:0006754">
    <property type="term" value="P:ATP biosynthetic process"/>
    <property type="evidence" value="ECO:0007669"/>
    <property type="project" value="TreeGrafter"/>
</dbReference>
<dbReference type="InterPro" id="IPR000086">
    <property type="entry name" value="NUDIX_hydrolase_dom"/>
</dbReference>
<organism evidence="3">
    <name type="scientific">uncultured bacterium</name>
    <name type="common">gcode 4</name>
    <dbReference type="NCBI Taxonomy" id="1234023"/>
    <lineage>
        <taxon>Bacteria</taxon>
        <taxon>environmental samples</taxon>
    </lineage>
</organism>
<dbReference type="SUPFAM" id="SSF55811">
    <property type="entry name" value="Nudix"/>
    <property type="match status" value="1"/>
</dbReference>
<gene>
    <name evidence="3" type="ORF">ACD_71C00037G0001</name>
</gene>
<dbReference type="PANTHER" id="PTHR21340:SF0">
    <property type="entry name" value="BIS(5'-NUCLEOSYL)-TETRAPHOSPHATASE [ASYMMETRICAL]"/>
    <property type="match status" value="1"/>
</dbReference>
<evidence type="ECO:0000256" key="1">
    <source>
        <dbReference type="ARBA" id="ARBA00022801"/>
    </source>
</evidence>
<keyword evidence="1" id="KW-0378">Hydrolase</keyword>
<dbReference type="PANTHER" id="PTHR21340">
    <property type="entry name" value="DIADENOSINE 5,5-P1,P4-TETRAPHOSPHATE PYROPHOSPHOHYDROLASE MUTT"/>
    <property type="match status" value="1"/>
</dbReference>
<reference evidence="3" key="1">
    <citation type="journal article" date="2012" name="Science">
        <title>Fermentation, hydrogen, and sulfur metabolism in multiple uncultivated bacterial phyla.</title>
        <authorList>
            <person name="Wrighton K.C."/>
            <person name="Thomas B.C."/>
            <person name="Sharon I."/>
            <person name="Miller C.S."/>
            <person name="Castelle C.J."/>
            <person name="VerBerkmoes N.C."/>
            <person name="Wilkins M.J."/>
            <person name="Hettich R.L."/>
            <person name="Lipton M.S."/>
            <person name="Williams K.H."/>
            <person name="Long P.E."/>
            <person name="Banfield J.F."/>
        </authorList>
    </citation>
    <scope>NUCLEOTIDE SEQUENCE [LARGE SCALE GENOMIC DNA]</scope>
</reference>
<dbReference type="EMBL" id="AMFJ01028768">
    <property type="protein sequence ID" value="EKD44701.1"/>
    <property type="molecule type" value="Genomic_DNA"/>
</dbReference>
<feature type="domain" description="Nudix hydrolase" evidence="2">
    <location>
        <begin position="45"/>
        <end position="176"/>
    </location>
</feature>
<evidence type="ECO:0000313" key="3">
    <source>
        <dbReference type="EMBL" id="EKD44701.1"/>
    </source>
</evidence>
<dbReference type="GO" id="GO:0004081">
    <property type="term" value="F:bis(5'-nucleosyl)-tetraphosphatase (asymmetrical) activity"/>
    <property type="evidence" value="ECO:0007669"/>
    <property type="project" value="TreeGrafter"/>
</dbReference>
<evidence type="ECO:0000259" key="2">
    <source>
        <dbReference type="PROSITE" id="PS51462"/>
    </source>
</evidence>
<dbReference type="InterPro" id="IPR020084">
    <property type="entry name" value="NUDIX_hydrolase_CS"/>
</dbReference>
<protein>
    <recommendedName>
        <fullName evidence="2">Nudix hydrolase domain-containing protein</fullName>
    </recommendedName>
</protein>
<accession>K1Z674</accession>
<dbReference type="PROSITE" id="PS51462">
    <property type="entry name" value="NUDIX"/>
    <property type="match status" value="1"/>
</dbReference>
<proteinExistence type="predicted"/>
<dbReference type="PROSITE" id="PS00893">
    <property type="entry name" value="NUDIX_BOX"/>
    <property type="match status" value="1"/>
</dbReference>